<protein>
    <recommendedName>
        <fullName evidence="4">AAA domain-containing protein</fullName>
    </recommendedName>
</protein>
<gene>
    <name evidence="2" type="ORF">FHU38_004950</name>
</gene>
<keyword evidence="1" id="KW-0175">Coiled coil</keyword>
<accession>A0A7X5UVS5</accession>
<evidence type="ECO:0000313" key="3">
    <source>
        <dbReference type="Proteomes" id="UP000545493"/>
    </source>
</evidence>
<keyword evidence="3" id="KW-1185">Reference proteome</keyword>
<dbReference type="Proteomes" id="UP000545493">
    <property type="component" value="Unassembled WGS sequence"/>
</dbReference>
<dbReference type="InterPro" id="IPR027417">
    <property type="entry name" value="P-loop_NTPase"/>
</dbReference>
<sequence length="747" mass="81928">MADWRQQAARAVEAELEHARRVEEWTSLGRPRKTTDGTLVVDLRGKAIDLLEDIRLAGDNGPREGAAVPVKGEVSGGVLWLRETGTLPPECGKVWVRQLSPHDALARLARGLRDIGYAPLADRLAAGELDPADDPYEACLTPGVRLVWGPPGTGKSRIASSAVAELARAGKRVLHVTAADNRVEAPTDPERVRIQDDLAELASADSRLAYLDDVLAGYDHDAFLEAERRLHCGNRARVLEAEYADARRLHAETVGELADVRAFLWSKRQAWACVADERVSSVETRALGERLARLDARLAELGRRLSEGGRFYRGRRRDRKDLLAAEAERDLVVQRIEQASRRARKLADEELHRLENELAAAHARFDEAARAESRAHAHAEQLRGSIVRLRAGGVASEQDERFHAECVRRGLPGLHAERERLRERSKHRAALRGRFEERLWWIGERAYRLRGESQAAAWESGRVVRTSLDRHVFTSRPFDVVLIDDAGSAPLADVLLAVAQARETAVVFGDFNQPPSRRIPHLAADLPEVRSWTLATPFSHCGIESPADARAHPGCAVLTTQFRFGPSVRTLANATGYEVLAGGDDRTTEVVLLDTTGSAGERAALAKLVTARGGAVFVPEQSHVEDWLRTLRDAPAVSVGTAGTVVGHEFGTVVLDLTRDDWRDHCGEFASAVARARDRLFLLADLEAVKSAAIGTPLGAVNALRLQSGLEVCRLGELFVPRQRRQSAIDRHVTVTNEPAADGTMSG</sequence>
<reference evidence="2 3" key="1">
    <citation type="submission" date="2020-03" db="EMBL/GenBank/DDBJ databases">
        <title>Sequencing the genomes of 1000 actinobacteria strains.</title>
        <authorList>
            <person name="Klenk H.-P."/>
        </authorList>
    </citation>
    <scope>NUCLEOTIDE SEQUENCE [LARGE SCALE GENOMIC DNA]</scope>
    <source>
        <strain evidence="2 3">DSM 45685</strain>
    </source>
</reference>
<name>A0A7X5UVS5_9PSEU</name>
<comment type="caution">
    <text evidence="2">The sequence shown here is derived from an EMBL/GenBank/DDBJ whole genome shotgun (WGS) entry which is preliminary data.</text>
</comment>
<organism evidence="2 3">
    <name type="scientific">Saccharomonospora amisosensis</name>
    <dbReference type="NCBI Taxonomy" id="1128677"/>
    <lineage>
        <taxon>Bacteria</taxon>
        <taxon>Bacillati</taxon>
        <taxon>Actinomycetota</taxon>
        <taxon>Actinomycetes</taxon>
        <taxon>Pseudonocardiales</taxon>
        <taxon>Pseudonocardiaceae</taxon>
        <taxon>Saccharomonospora</taxon>
    </lineage>
</organism>
<proteinExistence type="predicted"/>
<dbReference type="EMBL" id="JAAOYM010000002">
    <property type="protein sequence ID" value="NIJ14549.1"/>
    <property type="molecule type" value="Genomic_DNA"/>
</dbReference>
<evidence type="ECO:0008006" key="4">
    <source>
        <dbReference type="Google" id="ProtNLM"/>
    </source>
</evidence>
<evidence type="ECO:0000313" key="2">
    <source>
        <dbReference type="EMBL" id="NIJ14549.1"/>
    </source>
</evidence>
<feature type="coiled-coil region" evidence="1">
    <location>
        <begin position="322"/>
        <end position="371"/>
    </location>
</feature>
<dbReference type="RefSeq" id="WP_167176773.1">
    <property type="nucleotide sequence ID" value="NZ_JAAOYM010000002.1"/>
</dbReference>
<dbReference type="SUPFAM" id="SSF52540">
    <property type="entry name" value="P-loop containing nucleoside triphosphate hydrolases"/>
    <property type="match status" value="1"/>
</dbReference>
<evidence type="ECO:0000256" key="1">
    <source>
        <dbReference type="SAM" id="Coils"/>
    </source>
</evidence>
<dbReference type="AlphaFoldDB" id="A0A7X5UVS5"/>
<dbReference type="Gene3D" id="3.40.50.300">
    <property type="entry name" value="P-loop containing nucleotide triphosphate hydrolases"/>
    <property type="match status" value="2"/>
</dbReference>